<evidence type="ECO:0000256" key="3">
    <source>
        <dbReference type="ARBA" id="ARBA00022827"/>
    </source>
</evidence>
<dbReference type="InterPro" id="IPR016166">
    <property type="entry name" value="FAD-bd_PCMH"/>
</dbReference>
<evidence type="ECO:0000256" key="1">
    <source>
        <dbReference type="ARBA" id="ARBA00005466"/>
    </source>
</evidence>
<organism evidence="7 8">
    <name type="scientific">Aspergillus granulosus</name>
    <dbReference type="NCBI Taxonomy" id="176169"/>
    <lineage>
        <taxon>Eukaryota</taxon>
        <taxon>Fungi</taxon>
        <taxon>Dikarya</taxon>
        <taxon>Ascomycota</taxon>
        <taxon>Pezizomycotina</taxon>
        <taxon>Eurotiomycetes</taxon>
        <taxon>Eurotiomycetidae</taxon>
        <taxon>Eurotiales</taxon>
        <taxon>Aspergillaceae</taxon>
        <taxon>Aspergillus</taxon>
        <taxon>Aspergillus subgen. Nidulantes</taxon>
    </lineage>
</organism>
<name>A0ABR4GTY6_9EURO</name>
<dbReference type="InterPro" id="IPR012951">
    <property type="entry name" value="BBE"/>
</dbReference>
<keyword evidence="4" id="KW-0560">Oxidoreductase</keyword>
<evidence type="ECO:0000256" key="5">
    <source>
        <dbReference type="SAM" id="SignalP"/>
    </source>
</evidence>
<protein>
    <submittedName>
        <fullName evidence="7">FAD-binding domain-containing protein</fullName>
    </submittedName>
</protein>
<dbReference type="Gene3D" id="3.40.462.20">
    <property type="match status" value="1"/>
</dbReference>
<dbReference type="Pfam" id="PF08031">
    <property type="entry name" value="BBE"/>
    <property type="match status" value="1"/>
</dbReference>
<dbReference type="SUPFAM" id="SSF56176">
    <property type="entry name" value="FAD-binding/transporter-associated domain-like"/>
    <property type="match status" value="1"/>
</dbReference>
<dbReference type="PANTHER" id="PTHR42973">
    <property type="entry name" value="BINDING OXIDOREDUCTASE, PUTATIVE (AFU_ORTHOLOGUE AFUA_1G17690)-RELATED"/>
    <property type="match status" value="1"/>
</dbReference>
<dbReference type="InterPro" id="IPR050416">
    <property type="entry name" value="FAD-linked_Oxidoreductase"/>
</dbReference>
<keyword evidence="5" id="KW-0732">Signal</keyword>
<reference evidence="7 8" key="1">
    <citation type="submission" date="2024-07" db="EMBL/GenBank/DDBJ databases">
        <title>Section-level genome sequencing and comparative genomics of Aspergillus sections Usti and Cavernicolus.</title>
        <authorList>
            <consortium name="Lawrence Berkeley National Laboratory"/>
            <person name="Nybo J.L."/>
            <person name="Vesth T.C."/>
            <person name="Theobald S."/>
            <person name="Frisvad J.C."/>
            <person name="Larsen T.O."/>
            <person name="Kjaerboelling I."/>
            <person name="Rothschild-Mancinelli K."/>
            <person name="Lyhne E.K."/>
            <person name="Kogle M.E."/>
            <person name="Barry K."/>
            <person name="Clum A."/>
            <person name="Na H."/>
            <person name="Ledsgaard L."/>
            <person name="Lin J."/>
            <person name="Lipzen A."/>
            <person name="Kuo A."/>
            <person name="Riley R."/>
            <person name="Mondo S."/>
            <person name="Labutti K."/>
            <person name="Haridas S."/>
            <person name="Pangalinan J."/>
            <person name="Salamov A.A."/>
            <person name="Simmons B.A."/>
            <person name="Magnuson J.K."/>
            <person name="Chen J."/>
            <person name="Drula E."/>
            <person name="Henrissat B."/>
            <person name="Wiebenga A."/>
            <person name="Lubbers R.J."/>
            <person name="Gomes A.C."/>
            <person name="Makela M.R."/>
            <person name="Stajich J."/>
            <person name="Grigoriev I.V."/>
            <person name="Mortensen U.H."/>
            <person name="De Vries R.P."/>
            <person name="Baker S.E."/>
            <person name="Andersen M.R."/>
        </authorList>
    </citation>
    <scope>NUCLEOTIDE SEQUENCE [LARGE SCALE GENOMIC DNA]</scope>
    <source>
        <strain evidence="7 8">CBS 588.65</strain>
    </source>
</reference>
<feature type="signal peptide" evidence="5">
    <location>
        <begin position="1"/>
        <end position="21"/>
    </location>
</feature>
<dbReference type="Gene3D" id="3.30.43.10">
    <property type="entry name" value="Uridine Diphospho-n-acetylenolpyruvylglucosamine Reductase, domain 2"/>
    <property type="match status" value="1"/>
</dbReference>
<keyword evidence="2" id="KW-0285">Flavoprotein</keyword>
<keyword evidence="8" id="KW-1185">Reference proteome</keyword>
<dbReference type="Gene3D" id="3.30.465.10">
    <property type="match status" value="1"/>
</dbReference>
<dbReference type="InterPro" id="IPR036318">
    <property type="entry name" value="FAD-bd_PCMH-like_sf"/>
</dbReference>
<keyword evidence="3" id="KW-0274">FAD</keyword>
<sequence>MVKISNVWSYGILALVSFVSGAPTACPDGLCLRTRASLSPQQVGLELGPLLSQGSSIFGPNDPRWANATARYQEYAAPDFTVAVQVAHESDVSVVVKYANRNSLPFYAVNRGHGLPISQGRFKGLIVDMQLLTGIDIHARRGSATLQGGTYDQLVMDKLWEEGYEGTTGSCGCVGMLGPALGGGHGRLEGFYGMISDNIRSFNVVLANGDCIKVSNESHADLFWGMRGAGHNFGIITSFEMNIYPRRVESWYYRNYVFTQDVLEPLFEQLNRLNGNGTQPIHMAAQYGLYTLDPTVSETEAIIWWTFAYAGSESEAQQYLAPFDELSPLSIVDGNVPFPQVPDIQGTGIYNATCAKGFSRITGPAGLQVYNITTQRQIYELFNRNINAYPELNASGVVMEGYSVAGVRRIAADSSAYPLRDDYLLVQSTISYSPNPRLDPIAIQWAEDNQRLWNEGQPTRKPRAYVNYASGRESLEEMYGYEPWRLERLRRLKAQYDPEGRFSYYNPIV</sequence>
<dbReference type="InterPro" id="IPR016167">
    <property type="entry name" value="FAD-bd_PCMH_sub1"/>
</dbReference>
<evidence type="ECO:0000256" key="2">
    <source>
        <dbReference type="ARBA" id="ARBA00022630"/>
    </source>
</evidence>
<feature type="chain" id="PRO_5045910129" evidence="5">
    <location>
        <begin position="22"/>
        <end position="509"/>
    </location>
</feature>
<evidence type="ECO:0000313" key="8">
    <source>
        <dbReference type="Proteomes" id="UP001610334"/>
    </source>
</evidence>
<dbReference type="InterPro" id="IPR016169">
    <property type="entry name" value="FAD-bd_PCMH_sub2"/>
</dbReference>
<evidence type="ECO:0000256" key="4">
    <source>
        <dbReference type="ARBA" id="ARBA00023002"/>
    </source>
</evidence>
<comment type="similarity">
    <text evidence="1">Belongs to the oxygen-dependent FAD-linked oxidoreductase family.</text>
</comment>
<evidence type="ECO:0000313" key="7">
    <source>
        <dbReference type="EMBL" id="KAL2802543.1"/>
    </source>
</evidence>
<dbReference type="Pfam" id="PF01565">
    <property type="entry name" value="FAD_binding_4"/>
    <property type="match status" value="1"/>
</dbReference>
<gene>
    <name evidence="7" type="ORF">BJX63DRAFT_414806</name>
</gene>
<dbReference type="Proteomes" id="UP001610334">
    <property type="component" value="Unassembled WGS sequence"/>
</dbReference>
<dbReference type="InterPro" id="IPR006094">
    <property type="entry name" value="Oxid_FAD_bind_N"/>
</dbReference>
<feature type="domain" description="FAD-binding PCMH-type" evidence="6">
    <location>
        <begin position="75"/>
        <end position="246"/>
    </location>
</feature>
<dbReference type="PROSITE" id="PS51387">
    <property type="entry name" value="FAD_PCMH"/>
    <property type="match status" value="1"/>
</dbReference>
<accession>A0ABR4GTY6</accession>
<proteinExistence type="inferred from homology"/>
<dbReference type="EMBL" id="JBFXLT010000176">
    <property type="protein sequence ID" value="KAL2802543.1"/>
    <property type="molecule type" value="Genomic_DNA"/>
</dbReference>
<dbReference type="PANTHER" id="PTHR42973:SF8">
    <property type="entry name" value="FAD-BINDING PCMH-TYPE DOMAIN-CONTAINING PROTEIN"/>
    <property type="match status" value="1"/>
</dbReference>
<comment type="caution">
    <text evidence="7">The sequence shown here is derived from an EMBL/GenBank/DDBJ whole genome shotgun (WGS) entry which is preliminary data.</text>
</comment>
<evidence type="ECO:0000259" key="6">
    <source>
        <dbReference type="PROSITE" id="PS51387"/>
    </source>
</evidence>